<protein>
    <recommendedName>
        <fullName evidence="1">Exocyst complex component Sec3 coiled-coil domain-containing protein</fullName>
    </recommendedName>
</protein>
<keyword evidence="3" id="KW-1185">Reference proteome</keyword>
<dbReference type="Pfam" id="PF09763">
    <property type="entry name" value="Sec3_CC"/>
    <property type="match status" value="1"/>
</dbReference>
<proteinExistence type="predicted"/>
<accession>A0AAD3DNP3</accession>
<reference evidence="2 3" key="1">
    <citation type="journal article" date="2021" name="Sci. Rep.">
        <title>Genome sequencing of the multicellular alga Astrephomene provides insights into convergent evolution of germ-soma differentiation.</title>
        <authorList>
            <person name="Yamashita S."/>
            <person name="Yamamoto K."/>
            <person name="Matsuzaki R."/>
            <person name="Suzuki S."/>
            <person name="Yamaguchi H."/>
            <person name="Hirooka S."/>
            <person name="Minakuchi Y."/>
            <person name="Miyagishima S."/>
            <person name="Kawachi M."/>
            <person name="Toyoda A."/>
            <person name="Nozaki H."/>
        </authorList>
    </citation>
    <scope>NUCLEOTIDE SEQUENCE [LARGE SCALE GENOMIC DNA]</scope>
    <source>
        <strain evidence="2 3">NIES-4017</strain>
    </source>
</reference>
<dbReference type="GO" id="GO:0005546">
    <property type="term" value="F:phosphatidylinositol-4,5-bisphosphate binding"/>
    <property type="evidence" value="ECO:0007669"/>
    <property type="project" value="TreeGrafter"/>
</dbReference>
<dbReference type="GO" id="GO:0000145">
    <property type="term" value="C:exocyst"/>
    <property type="evidence" value="ECO:0007669"/>
    <property type="project" value="InterPro"/>
</dbReference>
<evidence type="ECO:0000313" key="3">
    <source>
        <dbReference type="Proteomes" id="UP001054857"/>
    </source>
</evidence>
<dbReference type="Proteomes" id="UP001054857">
    <property type="component" value="Unassembled WGS sequence"/>
</dbReference>
<dbReference type="PANTHER" id="PTHR16092:SF14">
    <property type="entry name" value="EXOCYST COMPLEX COMPONENT 1 ISOFORM X1"/>
    <property type="match status" value="1"/>
</dbReference>
<dbReference type="GO" id="GO:0006887">
    <property type="term" value="P:exocytosis"/>
    <property type="evidence" value="ECO:0007669"/>
    <property type="project" value="InterPro"/>
</dbReference>
<feature type="domain" description="Exocyst complex component Sec3 coiled-coil" evidence="1">
    <location>
        <begin position="2"/>
        <end position="84"/>
    </location>
</feature>
<evidence type="ECO:0000259" key="1">
    <source>
        <dbReference type="Pfam" id="PF09763"/>
    </source>
</evidence>
<name>A0AAD3DNP3_9CHLO</name>
<feature type="non-terminal residue" evidence="2">
    <location>
        <position position="1"/>
    </location>
</feature>
<dbReference type="PANTHER" id="PTHR16092">
    <property type="entry name" value="SEC3/SYNTAXIN-RELATED"/>
    <property type="match status" value="1"/>
</dbReference>
<dbReference type="InterPro" id="IPR019160">
    <property type="entry name" value="Sec3_CC"/>
</dbReference>
<comment type="caution">
    <text evidence="2">The sequence shown here is derived from an EMBL/GenBank/DDBJ whole genome shotgun (WGS) entry which is preliminary data.</text>
</comment>
<dbReference type="AlphaFoldDB" id="A0AAD3DNP3"/>
<dbReference type="GO" id="GO:0006893">
    <property type="term" value="P:Golgi to plasma membrane transport"/>
    <property type="evidence" value="ECO:0007669"/>
    <property type="project" value="TreeGrafter"/>
</dbReference>
<evidence type="ECO:0000313" key="2">
    <source>
        <dbReference type="EMBL" id="GFR45236.1"/>
    </source>
</evidence>
<sequence>EDLDETLLVFDTKLRHMRSDLAAIEGSNNRLELQSRNNGRLMDTLQDLLSELRLPADVEALLEAPPFGRDSKLDSITRAAWQLHGRLRRLDPGAPGCLSLYLLQMR</sequence>
<feature type="non-terminal residue" evidence="2">
    <location>
        <position position="106"/>
    </location>
</feature>
<dbReference type="GO" id="GO:0005886">
    <property type="term" value="C:plasma membrane"/>
    <property type="evidence" value="ECO:0007669"/>
    <property type="project" value="TreeGrafter"/>
</dbReference>
<gene>
    <name evidence="2" type="ORF">Agub_g6634</name>
</gene>
<dbReference type="EMBL" id="BMAR01000009">
    <property type="protein sequence ID" value="GFR45236.1"/>
    <property type="molecule type" value="Genomic_DNA"/>
</dbReference>
<organism evidence="2 3">
    <name type="scientific">Astrephomene gubernaculifera</name>
    <dbReference type="NCBI Taxonomy" id="47775"/>
    <lineage>
        <taxon>Eukaryota</taxon>
        <taxon>Viridiplantae</taxon>
        <taxon>Chlorophyta</taxon>
        <taxon>core chlorophytes</taxon>
        <taxon>Chlorophyceae</taxon>
        <taxon>CS clade</taxon>
        <taxon>Chlamydomonadales</taxon>
        <taxon>Astrephomenaceae</taxon>
        <taxon>Astrephomene</taxon>
    </lineage>
</organism>